<keyword evidence="3" id="KW-1185">Reference proteome</keyword>
<feature type="region of interest" description="Disordered" evidence="1">
    <location>
        <begin position="298"/>
        <end position="322"/>
    </location>
</feature>
<evidence type="ECO:0000256" key="1">
    <source>
        <dbReference type="SAM" id="MobiDB-lite"/>
    </source>
</evidence>
<name>A0A8T0NLS4_PANVG</name>
<accession>A0A8T0NLS4</accession>
<protein>
    <submittedName>
        <fullName evidence="2">Uncharacterized protein</fullName>
    </submittedName>
</protein>
<proteinExistence type="predicted"/>
<feature type="region of interest" description="Disordered" evidence="1">
    <location>
        <begin position="1"/>
        <end position="79"/>
    </location>
</feature>
<feature type="compositionally biased region" description="Acidic residues" evidence="1">
    <location>
        <begin position="302"/>
        <end position="317"/>
    </location>
</feature>
<evidence type="ECO:0000313" key="2">
    <source>
        <dbReference type="EMBL" id="KAG2549818.1"/>
    </source>
</evidence>
<feature type="compositionally biased region" description="Basic and acidic residues" evidence="1">
    <location>
        <begin position="36"/>
        <end position="77"/>
    </location>
</feature>
<comment type="caution">
    <text evidence="2">The sequence shown here is derived from an EMBL/GenBank/DDBJ whole genome shotgun (WGS) entry which is preliminary data.</text>
</comment>
<evidence type="ECO:0000313" key="3">
    <source>
        <dbReference type="Proteomes" id="UP000823388"/>
    </source>
</evidence>
<organism evidence="2 3">
    <name type="scientific">Panicum virgatum</name>
    <name type="common">Blackwell switchgrass</name>
    <dbReference type="NCBI Taxonomy" id="38727"/>
    <lineage>
        <taxon>Eukaryota</taxon>
        <taxon>Viridiplantae</taxon>
        <taxon>Streptophyta</taxon>
        <taxon>Embryophyta</taxon>
        <taxon>Tracheophyta</taxon>
        <taxon>Spermatophyta</taxon>
        <taxon>Magnoliopsida</taxon>
        <taxon>Liliopsida</taxon>
        <taxon>Poales</taxon>
        <taxon>Poaceae</taxon>
        <taxon>PACMAD clade</taxon>
        <taxon>Panicoideae</taxon>
        <taxon>Panicodae</taxon>
        <taxon>Paniceae</taxon>
        <taxon>Panicinae</taxon>
        <taxon>Panicum</taxon>
        <taxon>Panicum sect. Hiantes</taxon>
    </lineage>
</organism>
<dbReference type="EMBL" id="CM029053">
    <property type="protein sequence ID" value="KAG2549818.1"/>
    <property type="molecule type" value="Genomic_DNA"/>
</dbReference>
<dbReference type="AlphaFoldDB" id="A0A8T0NLS4"/>
<feature type="compositionally biased region" description="Basic and acidic residues" evidence="1">
    <location>
        <begin position="108"/>
        <end position="117"/>
    </location>
</feature>
<feature type="region of interest" description="Disordered" evidence="1">
    <location>
        <begin position="248"/>
        <end position="277"/>
    </location>
</feature>
<sequence length="414" mass="47485">MSREEKNARNLRQRESRQKKKEEAGALNNENVDPGKSNDRLHNKENADDHERSFQSPELGDKLAHELSPEVSEKTIDNLDSLSHISTKKSRNTYKREWYKKLTPEQRKVRNEHEKMAWSEGNRACKRRRSANRQQPHSIAMENPYYVPEILDPAKDGAKIGAEVSAADVTIPQFEWTPSDWTPIYIPPSREEQSPDPEAPEMLAGRLNHRHHVTHGERHSLLTRRNRHFASNMARKSCRTVHEDQGIYEDNEEEVSLPQPPTQSTDTMEAEDDCAKDDCDKDVIFEEDNEEFEGYRFAGQDDNTEEEVPLNDADDDSGSIPDVSNPYDAVYANMPKDTHMLEPVENCPKCNAKKFEFEPPGFCCHSRKTELSTPDTPPELMRLWSSSDADARHFRANSRFLNGHIVSLIVSPPI</sequence>
<gene>
    <name evidence="2" type="ORF">PVAP13_9KG258613</name>
</gene>
<reference evidence="2" key="1">
    <citation type="submission" date="2020-05" db="EMBL/GenBank/DDBJ databases">
        <title>WGS assembly of Panicum virgatum.</title>
        <authorList>
            <person name="Lovell J.T."/>
            <person name="Jenkins J."/>
            <person name="Shu S."/>
            <person name="Juenger T.E."/>
            <person name="Schmutz J."/>
        </authorList>
    </citation>
    <scope>NUCLEOTIDE SEQUENCE</scope>
    <source>
        <strain evidence="2">AP13</strain>
    </source>
</reference>
<dbReference type="Proteomes" id="UP000823388">
    <property type="component" value="Chromosome 9K"/>
</dbReference>
<feature type="compositionally biased region" description="Basic and acidic residues" evidence="1">
    <location>
        <begin position="1"/>
        <end position="24"/>
    </location>
</feature>
<feature type="region of interest" description="Disordered" evidence="1">
    <location>
        <begin position="108"/>
        <end position="135"/>
    </location>
</feature>